<name>A0A2A3EF47_APICC</name>
<evidence type="ECO:0000313" key="2">
    <source>
        <dbReference type="Proteomes" id="UP000242457"/>
    </source>
</evidence>
<accession>A0A2A3EF47</accession>
<dbReference type="AlphaFoldDB" id="A0A2A3EF47"/>
<organism evidence="1 2">
    <name type="scientific">Apis cerana cerana</name>
    <name type="common">Oriental honeybee</name>
    <dbReference type="NCBI Taxonomy" id="94128"/>
    <lineage>
        <taxon>Eukaryota</taxon>
        <taxon>Metazoa</taxon>
        <taxon>Ecdysozoa</taxon>
        <taxon>Arthropoda</taxon>
        <taxon>Hexapoda</taxon>
        <taxon>Insecta</taxon>
        <taxon>Pterygota</taxon>
        <taxon>Neoptera</taxon>
        <taxon>Endopterygota</taxon>
        <taxon>Hymenoptera</taxon>
        <taxon>Apocrita</taxon>
        <taxon>Aculeata</taxon>
        <taxon>Apoidea</taxon>
        <taxon>Anthophila</taxon>
        <taxon>Apidae</taxon>
        <taxon>Apis</taxon>
    </lineage>
</organism>
<proteinExistence type="predicted"/>
<dbReference type="Proteomes" id="UP000242457">
    <property type="component" value="Unassembled WGS sequence"/>
</dbReference>
<evidence type="ECO:0000313" key="1">
    <source>
        <dbReference type="EMBL" id="PBC30338.1"/>
    </source>
</evidence>
<keyword evidence="2" id="KW-1185">Reference proteome</keyword>
<dbReference type="EMBL" id="KZ288263">
    <property type="protein sequence ID" value="PBC30338.1"/>
    <property type="molecule type" value="Genomic_DNA"/>
</dbReference>
<gene>
    <name evidence="1" type="ORF">APICC_02812</name>
</gene>
<sequence length="97" mass="11008">MFVPCRREIKTTSGDGVATFEKEKRAMSREGKKRNGETSYSDYYEIAEVTPWTRRSSSVICVPLCRRRRYLASLGPALGIASDHREFPPTVDDGEHP</sequence>
<protein>
    <submittedName>
        <fullName evidence="1">Uncharacterized protein</fullName>
    </submittedName>
</protein>
<reference evidence="1 2" key="1">
    <citation type="submission" date="2014-07" db="EMBL/GenBank/DDBJ databases">
        <title>Genomic and transcriptomic analysis on Apis cerana provide comprehensive insights into honey bee biology.</title>
        <authorList>
            <person name="Diao Q."/>
            <person name="Sun L."/>
            <person name="Zheng H."/>
            <person name="Zheng H."/>
            <person name="Xu S."/>
            <person name="Wang S."/>
            <person name="Zeng Z."/>
            <person name="Hu F."/>
            <person name="Su S."/>
            <person name="Wu J."/>
        </authorList>
    </citation>
    <scope>NUCLEOTIDE SEQUENCE [LARGE SCALE GENOMIC DNA]</scope>
    <source>
        <tissue evidence="1">Pupae without intestine</tissue>
    </source>
</reference>